<dbReference type="KEGG" id="copr:Cop2CBH44_00110"/>
<name>A0A7G1HU25_9BACT</name>
<dbReference type="NCBIfam" id="TIGR00097">
    <property type="entry name" value="HMP-P_kinase"/>
    <property type="match status" value="1"/>
</dbReference>
<dbReference type="GO" id="GO:0008972">
    <property type="term" value="F:phosphomethylpyrimidine kinase activity"/>
    <property type="evidence" value="ECO:0007669"/>
    <property type="project" value="InterPro"/>
</dbReference>
<evidence type="ECO:0000313" key="8">
    <source>
        <dbReference type="EMBL" id="BCI61658.1"/>
    </source>
</evidence>
<dbReference type="EC" id="2.7.1.49" evidence="2"/>
<dbReference type="GO" id="GO:0005524">
    <property type="term" value="F:ATP binding"/>
    <property type="evidence" value="ECO:0007669"/>
    <property type="project" value="UniProtKB-KW"/>
</dbReference>
<dbReference type="RefSeq" id="WP_055100659.1">
    <property type="nucleotide sequence ID" value="NZ_AP023322.1"/>
</dbReference>
<reference evidence="9" key="1">
    <citation type="submission" date="2020-07" db="EMBL/GenBank/DDBJ databases">
        <title>Complete genome sequencing of Coprobacter sp. strain 2CBH44.</title>
        <authorList>
            <person name="Sakamoto M."/>
            <person name="Murakami T."/>
            <person name="Mori H."/>
        </authorList>
    </citation>
    <scope>NUCLEOTIDE SEQUENCE [LARGE SCALE GENOMIC DNA]</scope>
    <source>
        <strain evidence="9">2CBH44</strain>
    </source>
</reference>
<accession>A0A7G1HU25</accession>
<dbReference type="GO" id="GO:0009228">
    <property type="term" value="P:thiamine biosynthetic process"/>
    <property type="evidence" value="ECO:0007669"/>
    <property type="project" value="InterPro"/>
</dbReference>
<dbReference type="EMBL" id="AP023322">
    <property type="protein sequence ID" value="BCI61658.1"/>
    <property type="molecule type" value="Genomic_DNA"/>
</dbReference>
<dbReference type="InterPro" id="IPR029056">
    <property type="entry name" value="Ribokinase-like"/>
</dbReference>
<dbReference type="CDD" id="cd01169">
    <property type="entry name" value="HMPP_kinase"/>
    <property type="match status" value="1"/>
</dbReference>
<dbReference type="AlphaFoldDB" id="A0A7G1HU25"/>
<dbReference type="SUPFAM" id="SSF53613">
    <property type="entry name" value="Ribokinase-like"/>
    <property type="match status" value="1"/>
</dbReference>
<evidence type="ECO:0000256" key="5">
    <source>
        <dbReference type="ARBA" id="ARBA00022777"/>
    </source>
</evidence>
<keyword evidence="6" id="KW-0067">ATP-binding</keyword>
<dbReference type="Pfam" id="PF08543">
    <property type="entry name" value="Phos_pyr_kin"/>
    <property type="match status" value="1"/>
</dbReference>
<dbReference type="InterPro" id="IPR013749">
    <property type="entry name" value="PM/HMP-P_kinase-1"/>
</dbReference>
<dbReference type="Gene3D" id="3.40.1190.20">
    <property type="match status" value="1"/>
</dbReference>
<dbReference type="PANTHER" id="PTHR20858:SF17">
    <property type="entry name" value="HYDROXYMETHYLPYRIMIDINE_PHOSPHOMETHYLPYRIMIDINE KINASE THI20-RELATED"/>
    <property type="match status" value="1"/>
</dbReference>
<feature type="domain" description="Pyridoxamine kinase/Phosphomethylpyrimidine kinase" evidence="7">
    <location>
        <begin position="14"/>
        <end position="261"/>
    </location>
</feature>
<keyword evidence="4" id="KW-0547">Nucleotide-binding</keyword>
<evidence type="ECO:0000256" key="2">
    <source>
        <dbReference type="ARBA" id="ARBA00012135"/>
    </source>
</evidence>
<evidence type="ECO:0000259" key="7">
    <source>
        <dbReference type="Pfam" id="PF08543"/>
    </source>
</evidence>
<dbReference type="GO" id="GO:0005829">
    <property type="term" value="C:cytosol"/>
    <property type="evidence" value="ECO:0007669"/>
    <property type="project" value="TreeGrafter"/>
</dbReference>
<comment type="pathway">
    <text evidence="1">Cofactor biosynthesis; thiamine diphosphate biosynthesis.</text>
</comment>
<evidence type="ECO:0000313" key="9">
    <source>
        <dbReference type="Proteomes" id="UP000594042"/>
    </source>
</evidence>
<dbReference type="GO" id="GO:0008902">
    <property type="term" value="F:hydroxymethylpyrimidine kinase activity"/>
    <property type="evidence" value="ECO:0007669"/>
    <property type="project" value="UniProtKB-EC"/>
</dbReference>
<proteinExistence type="predicted"/>
<dbReference type="FunFam" id="3.40.1190.20:FF:000003">
    <property type="entry name" value="Phosphomethylpyrimidine kinase ThiD"/>
    <property type="match status" value="1"/>
</dbReference>
<gene>
    <name evidence="8" type="ORF">Cop2CBH44_00110</name>
</gene>
<dbReference type="Proteomes" id="UP000594042">
    <property type="component" value="Chromosome"/>
</dbReference>
<evidence type="ECO:0000256" key="6">
    <source>
        <dbReference type="ARBA" id="ARBA00022840"/>
    </source>
</evidence>
<keyword evidence="3" id="KW-0808">Transferase</keyword>
<dbReference type="PANTHER" id="PTHR20858">
    <property type="entry name" value="PHOSPHOMETHYLPYRIMIDINE KINASE"/>
    <property type="match status" value="1"/>
</dbReference>
<dbReference type="InterPro" id="IPR004399">
    <property type="entry name" value="HMP/HMP-P_kinase_dom"/>
</dbReference>
<sequence length="281" mass="30060">MTEYVKCLTIAGSDSGGGAGIQADLKTMSALGVYGMSVITAITAQNTCGVSAIQPIEAPVVRAQIEAVLSDIGTDAVKIGMLHSPRIVETVIDMLDQYTPRYTVLDPVMISTSGHKLIEDETIELIRSEMFGRVTVITPNIDEAILLSKIDIIDLKDMYKAAEIFLKNGCRNVLMKGGHLKGHKMTDILFSQENEPLILSADQIVTDNTHGTGCTLSSAIASYLALGHELYQAVTLAKDYITSALQAGVGICTGKGHGPLNHFFNPKPLTGKPLITDITIT</sequence>
<keyword evidence="9" id="KW-1185">Reference proteome</keyword>
<keyword evidence="5 8" id="KW-0418">Kinase</keyword>
<evidence type="ECO:0000256" key="1">
    <source>
        <dbReference type="ARBA" id="ARBA00004948"/>
    </source>
</evidence>
<evidence type="ECO:0000256" key="4">
    <source>
        <dbReference type="ARBA" id="ARBA00022741"/>
    </source>
</evidence>
<evidence type="ECO:0000256" key="3">
    <source>
        <dbReference type="ARBA" id="ARBA00022679"/>
    </source>
</evidence>
<protein>
    <recommendedName>
        <fullName evidence="2">hydroxymethylpyrimidine kinase</fullName>
        <ecNumber evidence="2">2.7.1.49</ecNumber>
    </recommendedName>
</protein>
<organism evidence="8 9">
    <name type="scientific">Coprobacter secundus subsp. similis</name>
    <dbReference type="NCBI Taxonomy" id="2751153"/>
    <lineage>
        <taxon>Bacteria</taxon>
        <taxon>Pseudomonadati</taxon>
        <taxon>Bacteroidota</taxon>
        <taxon>Bacteroidia</taxon>
        <taxon>Bacteroidales</taxon>
        <taxon>Barnesiellaceae</taxon>
        <taxon>Coprobacter</taxon>
    </lineage>
</organism>